<dbReference type="InParanoid" id="H3DEJ7"/>
<reference evidence="2" key="2">
    <citation type="submission" date="2025-08" db="UniProtKB">
        <authorList>
            <consortium name="Ensembl"/>
        </authorList>
    </citation>
    <scope>IDENTIFICATION</scope>
</reference>
<dbReference type="Proteomes" id="UP000007303">
    <property type="component" value="Unassembled WGS sequence"/>
</dbReference>
<evidence type="ECO:0000313" key="2">
    <source>
        <dbReference type="Ensembl" id="ENSTNIP00000018940.1"/>
    </source>
</evidence>
<feature type="transmembrane region" description="Helical" evidence="1">
    <location>
        <begin position="21"/>
        <end position="44"/>
    </location>
</feature>
<reference evidence="3" key="1">
    <citation type="journal article" date="2004" name="Nature">
        <title>Genome duplication in the teleost fish Tetraodon nigroviridis reveals the early vertebrate proto-karyotype.</title>
        <authorList>
            <person name="Jaillon O."/>
            <person name="Aury J.-M."/>
            <person name="Brunet F."/>
            <person name="Petit J.-L."/>
            <person name="Stange-Thomann N."/>
            <person name="Mauceli E."/>
            <person name="Bouneau L."/>
            <person name="Fischer C."/>
            <person name="Ozouf-Costaz C."/>
            <person name="Bernot A."/>
            <person name="Nicaud S."/>
            <person name="Jaffe D."/>
            <person name="Fisher S."/>
            <person name="Lutfalla G."/>
            <person name="Dossat C."/>
            <person name="Segurens B."/>
            <person name="Dasilva C."/>
            <person name="Salanoubat M."/>
            <person name="Levy M."/>
            <person name="Boudet N."/>
            <person name="Castellano S."/>
            <person name="Anthouard V."/>
            <person name="Jubin C."/>
            <person name="Castelli V."/>
            <person name="Katinka M."/>
            <person name="Vacherie B."/>
            <person name="Biemont C."/>
            <person name="Skalli Z."/>
            <person name="Cattolico L."/>
            <person name="Poulain J."/>
            <person name="De Berardinis V."/>
            <person name="Cruaud C."/>
            <person name="Duprat S."/>
            <person name="Brottier P."/>
            <person name="Coutanceau J.-P."/>
            <person name="Gouzy J."/>
            <person name="Parra G."/>
            <person name="Lardier G."/>
            <person name="Chapple C."/>
            <person name="McKernan K.J."/>
            <person name="McEwan P."/>
            <person name="Bosak S."/>
            <person name="Kellis M."/>
            <person name="Volff J.-N."/>
            <person name="Guigo R."/>
            <person name="Zody M.C."/>
            <person name="Mesirov J."/>
            <person name="Lindblad-Toh K."/>
            <person name="Birren B."/>
            <person name="Nusbaum C."/>
            <person name="Kahn D."/>
            <person name="Robinson-Rechavi M."/>
            <person name="Laudet V."/>
            <person name="Schachter V."/>
            <person name="Quetier F."/>
            <person name="Saurin W."/>
            <person name="Scarpelli C."/>
            <person name="Wincker P."/>
            <person name="Lander E.S."/>
            <person name="Weissenbach J."/>
            <person name="Roest Crollius H."/>
        </authorList>
    </citation>
    <scope>NUCLEOTIDE SEQUENCE [LARGE SCALE GENOMIC DNA]</scope>
</reference>
<keyword evidence="3" id="KW-1185">Reference proteome</keyword>
<dbReference type="GeneTree" id="ENSGT00940000168755"/>
<organism evidence="2 3">
    <name type="scientific">Tetraodon nigroviridis</name>
    <name type="common">Spotted green pufferfish</name>
    <name type="synonym">Chelonodon nigroviridis</name>
    <dbReference type="NCBI Taxonomy" id="99883"/>
    <lineage>
        <taxon>Eukaryota</taxon>
        <taxon>Metazoa</taxon>
        <taxon>Chordata</taxon>
        <taxon>Craniata</taxon>
        <taxon>Vertebrata</taxon>
        <taxon>Euteleostomi</taxon>
        <taxon>Actinopterygii</taxon>
        <taxon>Neopterygii</taxon>
        <taxon>Teleostei</taxon>
        <taxon>Neoteleostei</taxon>
        <taxon>Acanthomorphata</taxon>
        <taxon>Eupercaria</taxon>
        <taxon>Tetraodontiformes</taxon>
        <taxon>Tetradontoidea</taxon>
        <taxon>Tetraodontidae</taxon>
        <taxon>Tetraodon</taxon>
    </lineage>
</organism>
<protein>
    <submittedName>
        <fullName evidence="2">Uncharacterized protein</fullName>
    </submittedName>
</protein>
<keyword evidence="1" id="KW-0472">Membrane</keyword>
<keyword evidence="1" id="KW-1133">Transmembrane helix</keyword>
<dbReference type="STRING" id="99883.ENSTNIP00000018940"/>
<evidence type="ECO:0000313" key="3">
    <source>
        <dbReference type="Proteomes" id="UP000007303"/>
    </source>
</evidence>
<keyword evidence="1" id="KW-0812">Transmembrane</keyword>
<reference evidence="2" key="3">
    <citation type="submission" date="2025-09" db="UniProtKB">
        <authorList>
            <consortium name="Ensembl"/>
        </authorList>
    </citation>
    <scope>IDENTIFICATION</scope>
</reference>
<proteinExistence type="predicted"/>
<feature type="transmembrane region" description="Helical" evidence="1">
    <location>
        <begin position="56"/>
        <end position="77"/>
    </location>
</feature>
<name>H3DEJ7_TETNG</name>
<accession>H3DEJ7</accession>
<sequence>MFRSLSSAWLCYRSDHRGFCSGTSLLVILMLCLYNCGIQASLTVGPGGDFPRVSDVLLYAISHDELPALLFSVILLVSVGRFQERRWGAGGGGGQGQELSLLDSGLMKTYLFCYAWVLLSSNKYLPFGFLVKLFIHWKVSFSSSQV</sequence>
<dbReference type="Ensembl" id="ENSTNIT00000019168.1">
    <property type="protein sequence ID" value="ENSTNIP00000018940.1"/>
    <property type="gene ID" value="ENSTNIG00000015855.1"/>
</dbReference>
<dbReference type="AlphaFoldDB" id="H3DEJ7"/>
<dbReference type="HOGENOM" id="CLU_1776900_0_0_1"/>
<evidence type="ECO:0000256" key="1">
    <source>
        <dbReference type="SAM" id="Phobius"/>
    </source>
</evidence>